<dbReference type="Proteomes" id="UP001596108">
    <property type="component" value="Unassembled WGS sequence"/>
</dbReference>
<sequence>MEAVSHGFRRHPDLEPTGKLTIIGQARCSAERMNAYLRRRNPKAPELAELYLRQGRRYGVRGDVAYCQMIYETRAWTKAQSGPSWEPLTLAQWAEEQTVDRLMRILYAFACDEPLPADAEPIEQSHDERMRRAGWRGMVSCWEDLNGKWTERGDRYGQDVVAIWRNMKEWRGKGEVFMITDEEREKERDNEIRQRLGGRAAGARTADWTAVMSEDMQWLKERDLLPTPVPHPDRKVTWAELSALLRKWEKPPESE</sequence>
<organism evidence="1 2">
    <name type="scientific">Cohnella yongneupensis</name>
    <dbReference type="NCBI Taxonomy" id="425006"/>
    <lineage>
        <taxon>Bacteria</taxon>
        <taxon>Bacillati</taxon>
        <taxon>Bacillota</taxon>
        <taxon>Bacilli</taxon>
        <taxon>Bacillales</taxon>
        <taxon>Paenibacillaceae</taxon>
        <taxon>Cohnella</taxon>
    </lineage>
</organism>
<dbReference type="EMBL" id="JBHSNC010000032">
    <property type="protein sequence ID" value="MFC5529945.1"/>
    <property type="molecule type" value="Genomic_DNA"/>
</dbReference>
<protein>
    <submittedName>
        <fullName evidence="1">Uncharacterized protein</fullName>
    </submittedName>
</protein>
<reference evidence="2" key="1">
    <citation type="journal article" date="2019" name="Int. J. Syst. Evol. Microbiol.">
        <title>The Global Catalogue of Microorganisms (GCM) 10K type strain sequencing project: providing services to taxonomists for standard genome sequencing and annotation.</title>
        <authorList>
            <consortium name="The Broad Institute Genomics Platform"/>
            <consortium name="The Broad Institute Genome Sequencing Center for Infectious Disease"/>
            <person name="Wu L."/>
            <person name="Ma J."/>
        </authorList>
    </citation>
    <scope>NUCLEOTIDE SEQUENCE [LARGE SCALE GENOMIC DNA]</scope>
    <source>
        <strain evidence="2">CGMCC 1.18578</strain>
    </source>
</reference>
<evidence type="ECO:0000313" key="1">
    <source>
        <dbReference type="EMBL" id="MFC5529945.1"/>
    </source>
</evidence>
<evidence type="ECO:0000313" key="2">
    <source>
        <dbReference type="Proteomes" id="UP001596108"/>
    </source>
</evidence>
<dbReference type="RefSeq" id="WP_378111880.1">
    <property type="nucleotide sequence ID" value="NZ_JBHSNC010000032.1"/>
</dbReference>
<comment type="caution">
    <text evidence="1">The sequence shown here is derived from an EMBL/GenBank/DDBJ whole genome shotgun (WGS) entry which is preliminary data.</text>
</comment>
<name>A0ABW0R0P4_9BACL</name>
<accession>A0ABW0R0P4</accession>
<gene>
    <name evidence="1" type="ORF">ACFPQ4_10870</name>
</gene>
<keyword evidence="2" id="KW-1185">Reference proteome</keyword>
<proteinExistence type="predicted"/>